<gene>
    <name evidence="1" type="ORF">FCALED_LOCUS15368</name>
</gene>
<evidence type="ECO:0000313" key="2">
    <source>
        <dbReference type="Proteomes" id="UP000789570"/>
    </source>
</evidence>
<feature type="non-terminal residue" evidence="1">
    <location>
        <position position="1"/>
    </location>
</feature>
<reference evidence="1" key="1">
    <citation type="submission" date="2021-06" db="EMBL/GenBank/DDBJ databases">
        <authorList>
            <person name="Kallberg Y."/>
            <person name="Tangrot J."/>
            <person name="Rosling A."/>
        </authorList>
    </citation>
    <scope>NUCLEOTIDE SEQUENCE</scope>
    <source>
        <strain evidence="1">UK204</strain>
    </source>
</reference>
<evidence type="ECO:0000313" key="1">
    <source>
        <dbReference type="EMBL" id="CAG8736989.1"/>
    </source>
</evidence>
<feature type="non-terminal residue" evidence="1">
    <location>
        <position position="55"/>
    </location>
</feature>
<name>A0A9N9IH65_9GLOM</name>
<dbReference type="AlphaFoldDB" id="A0A9N9IH65"/>
<organism evidence="1 2">
    <name type="scientific">Funneliformis caledonium</name>
    <dbReference type="NCBI Taxonomy" id="1117310"/>
    <lineage>
        <taxon>Eukaryota</taxon>
        <taxon>Fungi</taxon>
        <taxon>Fungi incertae sedis</taxon>
        <taxon>Mucoromycota</taxon>
        <taxon>Glomeromycotina</taxon>
        <taxon>Glomeromycetes</taxon>
        <taxon>Glomerales</taxon>
        <taxon>Glomeraceae</taxon>
        <taxon>Funneliformis</taxon>
    </lineage>
</organism>
<dbReference type="Proteomes" id="UP000789570">
    <property type="component" value="Unassembled WGS sequence"/>
</dbReference>
<protein>
    <submittedName>
        <fullName evidence="1">12943_t:CDS:1</fullName>
    </submittedName>
</protein>
<dbReference type="EMBL" id="CAJVPQ010013760">
    <property type="protein sequence ID" value="CAG8736989.1"/>
    <property type="molecule type" value="Genomic_DNA"/>
</dbReference>
<sequence length="55" mass="6396">LEYFSRVQEFDINNIQNASVTQNCVNKPLNTFTLTLKSSNKQKINEFQTKDQSNN</sequence>
<keyword evidence="2" id="KW-1185">Reference proteome</keyword>
<comment type="caution">
    <text evidence="1">The sequence shown here is derived from an EMBL/GenBank/DDBJ whole genome shotgun (WGS) entry which is preliminary data.</text>
</comment>
<proteinExistence type="predicted"/>
<accession>A0A9N9IH65</accession>